<reference evidence="1 2" key="1">
    <citation type="journal article" date="2016" name="Nat. Commun.">
        <title>Thousands of microbial genomes shed light on interconnected biogeochemical processes in an aquifer system.</title>
        <authorList>
            <person name="Anantharaman K."/>
            <person name="Brown C.T."/>
            <person name="Hug L.A."/>
            <person name="Sharon I."/>
            <person name="Castelle C.J."/>
            <person name="Probst A.J."/>
            <person name="Thomas B.C."/>
            <person name="Singh A."/>
            <person name="Wilkins M.J."/>
            <person name="Karaoz U."/>
            <person name="Brodie E.L."/>
            <person name="Williams K.H."/>
            <person name="Hubbard S.S."/>
            <person name="Banfield J.F."/>
        </authorList>
    </citation>
    <scope>NUCLEOTIDE SEQUENCE [LARGE SCALE GENOMIC DNA]</scope>
</reference>
<gene>
    <name evidence="1" type="ORF">A2660_02075</name>
</gene>
<dbReference type="EMBL" id="MFEJ01000029">
    <property type="protein sequence ID" value="OGE79757.1"/>
    <property type="molecule type" value="Genomic_DNA"/>
</dbReference>
<dbReference type="Proteomes" id="UP000176233">
    <property type="component" value="Unassembled WGS sequence"/>
</dbReference>
<sequence>MIETEKNGANRVESAELTPEFLEKDLMRGAEMLESPQDGNFVMGLQVFVAWVKDLFANHK</sequence>
<protein>
    <submittedName>
        <fullName evidence="1">Uncharacterized protein</fullName>
    </submittedName>
</protein>
<evidence type="ECO:0000313" key="1">
    <source>
        <dbReference type="EMBL" id="OGE79757.1"/>
    </source>
</evidence>
<name>A0A1F5NPZ4_9BACT</name>
<comment type="caution">
    <text evidence="1">The sequence shown here is derived from an EMBL/GenBank/DDBJ whole genome shotgun (WGS) entry which is preliminary data.</text>
</comment>
<proteinExistence type="predicted"/>
<evidence type="ECO:0000313" key="2">
    <source>
        <dbReference type="Proteomes" id="UP000176233"/>
    </source>
</evidence>
<organism evidence="1 2">
    <name type="scientific">Candidatus Doudnabacteria bacterium RIFCSPHIGHO2_01_FULL_45_18</name>
    <dbReference type="NCBI Taxonomy" id="1817823"/>
    <lineage>
        <taxon>Bacteria</taxon>
        <taxon>Candidatus Doudnaibacteriota</taxon>
    </lineage>
</organism>
<accession>A0A1F5NPZ4</accession>
<dbReference type="AlphaFoldDB" id="A0A1F5NPZ4"/>